<accession>A0A2N0VFQ7</accession>
<evidence type="ECO:0000313" key="1">
    <source>
        <dbReference type="EMBL" id="PKD43023.1"/>
    </source>
</evidence>
<dbReference type="AlphaFoldDB" id="A0A2N0VFQ7"/>
<name>A0A2N0VFQ7_9BACT</name>
<evidence type="ECO:0008006" key="3">
    <source>
        <dbReference type="Google" id="ProtNLM"/>
    </source>
</evidence>
<organism evidence="1 2">
    <name type="scientific">Rhodohalobacter barkolensis</name>
    <dbReference type="NCBI Taxonomy" id="2053187"/>
    <lineage>
        <taxon>Bacteria</taxon>
        <taxon>Pseudomonadati</taxon>
        <taxon>Balneolota</taxon>
        <taxon>Balneolia</taxon>
        <taxon>Balneolales</taxon>
        <taxon>Balneolaceae</taxon>
        <taxon>Rhodohalobacter</taxon>
    </lineage>
</organism>
<dbReference type="EMBL" id="PISP01000003">
    <property type="protein sequence ID" value="PKD43023.1"/>
    <property type="molecule type" value="Genomic_DNA"/>
</dbReference>
<evidence type="ECO:0000313" key="2">
    <source>
        <dbReference type="Proteomes" id="UP000233398"/>
    </source>
</evidence>
<keyword evidence="2" id="KW-1185">Reference proteome</keyword>
<sequence length="81" mass="9474">MKLTKNKLKSMIRMIKMTLDQEIGCEDCYDQLHQFAEMELQNKSPEKALPRVKEHLERCGNCRQEYEALLEAIEASAELTE</sequence>
<dbReference type="OrthoDB" id="1525102at2"/>
<protein>
    <recommendedName>
        <fullName evidence="3">Zinc-finger domain-containing protein</fullName>
    </recommendedName>
</protein>
<dbReference type="Proteomes" id="UP000233398">
    <property type="component" value="Unassembled WGS sequence"/>
</dbReference>
<proteinExistence type="predicted"/>
<dbReference type="RefSeq" id="WP_101073498.1">
    <property type="nucleotide sequence ID" value="NZ_PISP01000003.1"/>
</dbReference>
<comment type="caution">
    <text evidence="1">The sequence shown here is derived from an EMBL/GenBank/DDBJ whole genome shotgun (WGS) entry which is preliminary data.</text>
</comment>
<reference evidence="1 2" key="1">
    <citation type="submission" date="2017-11" db="EMBL/GenBank/DDBJ databases">
        <title>Rhodohalobacter 15182 sp. nov., isolated from a salt lake.</title>
        <authorList>
            <person name="Han S."/>
        </authorList>
    </citation>
    <scope>NUCLEOTIDE SEQUENCE [LARGE SCALE GENOMIC DNA]</scope>
    <source>
        <strain evidence="1 2">15182</strain>
    </source>
</reference>
<gene>
    <name evidence="1" type="ORF">CWD77_10320</name>
</gene>